<organism evidence="6 7">
    <name type="scientific">Aspergillus calidoustus</name>
    <dbReference type="NCBI Taxonomy" id="454130"/>
    <lineage>
        <taxon>Eukaryota</taxon>
        <taxon>Fungi</taxon>
        <taxon>Dikarya</taxon>
        <taxon>Ascomycota</taxon>
        <taxon>Pezizomycotina</taxon>
        <taxon>Eurotiomycetes</taxon>
        <taxon>Eurotiomycetidae</taxon>
        <taxon>Eurotiales</taxon>
        <taxon>Aspergillaceae</taxon>
        <taxon>Aspergillus</taxon>
        <taxon>Aspergillus subgen. Nidulantes</taxon>
    </lineage>
</organism>
<proteinExistence type="predicted"/>
<evidence type="ECO:0000256" key="2">
    <source>
        <dbReference type="ARBA" id="ARBA00004496"/>
    </source>
</evidence>
<dbReference type="GO" id="GO:0005681">
    <property type="term" value="C:spliceosomal complex"/>
    <property type="evidence" value="ECO:0007669"/>
    <property type="project" value="TreeGrafter"/>
</dbReference>
<keyword evidence="7" id="KW-1185">Reference proteome</keyword>
<dbReference type="OMA" id="NMHEYFD"/>
<feature type="compositionally biased region" description="Acidic residues" evidence="5">
    <location>
        <begin position="294"/>
        <end position="309"/>
    </location>
</feature>
<dbReference type="InterPro" id="IPR011993">
    <property type="entry name" value="PH-like_dom_sf"/>
</dbReference>
<evidence type="ECO:0000256" key="5">
    <source>
        <dbReference type="SAM" id="MobiDB-lite"/>
    </source>
</evidence>
<dbReference type="PANTHER" id="PTHR21399">
    <property type="entry name" value="CHLORIDE CONDUCTANCE REGULATORY PROTEIN ICLN"/>
    <property type="match status" value="1"/>
</dbReference>
<dbReference type="GO" id="GO:0000387">
    <property type="term" value="P:spliceosomal snRNP assembly"/>
    <property type="evidence" value="ECO:0007669"/>
    <property type="project" value="TreeGrafter"/>
</dbReference>
<dbReference type="EMBL" id="CDMC01000004">
    <property type="protein sequence ID" value="CEL04278.1"/>
    <property type="molecule type" value="Genomic_DNA"/>
</dbReference>
<dbReference type="PANTHER" id="PTHR21399:SF0">
    <property type="entry name" value="METHYLOSOME SUBUNIT PICLN"/>
    <property type="match status" value="1"/>
</dbReference>
<dbReference type="GO" id="GO:0045292">
    <property type="term" value="P:mRNA cis splicing, via spliceosome"/>
    <property type="evidence" value="ECO:0007669"/>
    <property type="project" value="TreeGrafter"/>
</dbReference>
<dbReference type="Pfam" id="PF03517">
    <property type="entry name" value="Voldacs"/>
    <property type="match status" value="1"/>
</dbReference>
<feature type="compositionally biased region" description="Polar residues" evidence="5">
    <location>
        <begin position="7"/>
        <end position="24"/>
    </location>
</feature>
<evidence type="ECO:0000313" key="6">
    <source>
        <dbReference type="EMBL" id="CEL04278.1"/>
    </source>
</evidence>
<feature type="region of interest" description="Disordered" evidence="5">
    <location>
        <begin position="1"/>
        <end position="24"/>
    </location>
</feature>
<dbReference type="InterPro" id="IPR039924">
    <property type="entry name" value="ICln/Lot5/Saf5"/>
</dbReference>
<gene>
    <name evidence="6" type="ORF">ASPCAL05408</name>
</gene>
<feature type="region of interest" description="Disordered" evidence="5">
    <location>
        <begin position="213"/>
        <end position="317"/>
    </location>
</feature>
<reference evidence="7" key="1">
    <citation type="journal article" date="2016" name="Genome Announc.">
        <title>Draft genome sequences of fungus Aspergillus calidoustus.</title>
        <authorList>
            <person name="Horn F."/>
            <person name="Linde J."/>
            <person name="Mattern D.J."/>
            <person name="Walther G."/>
            <person name="Guthke R."/>
            <person name="Scherlach K."/>
            <person name="Martin K."/>
            <person name="Brakhage A.A."/>
            <person name="Petzke L."/>
            <person name="Valiante V."/>
        </authorList>
    </citation>
    <scope>NUCLEOTIDE SEQUENCE [LARGE SCALE GENOMIC DNA]</scope>
    <source>
        <strain evidence="7">SF006504</strain>
    </source>
</reference>
<dbReference type="Gene3D" id="2.30.29.30">
    <property type="entry name" value="Pleckstrin-homology domain (PH domain)/Phosphotyrosine-binding domain (PTB)"/>
    <property type="match status" value="1"/>
</dbReference>
<evidence type="ECO:0000256" key="3">
    <source>
        <dbReference type="ARBA" id="ARBA00022490"/>
    </source>
</evidence>
<evidence type="ECO:0000256" key="4">
    <source>
        <dbReference type="ARBA" id="ARBA00023242"/>
    </source>
</evidence>
<comment type="subcellular location">
    <subcellularLocation>
        <location evidence="2">Cytoplasm</location>
    </subcellularLocation>
    <subcellularLocation>
        <location evidence="1">Nucleus</location>
    </subcellularLocation>
</comment>
<evidence type="ECO:0000256" key="1">
    <source>
        <dbReference type="ARBA" id="ARBA00004123"/>
    </source>
</evidence>
<dbReference type="OrthoDB" id="19714at2759"/>
<evidence type="ECO:0000313" key="7">
    <source>
        <dbReference type="Proteomes" id="UP000054771"/>
    </source>
</evidence>
<feature type="region of interest" description="Disordered" evidence="5">
    <location>
        <begin position="153"/>
        <end position="198"/>
    </location>
</feature>
<keyword evidence="3" id="KW-0963">Cytoplasm</keyword>
<dbReference type="GO" id="GO:0005829">
    <property type="term" value="C:cytosol"/>
    <property type="evidence" value="ECO:0007669"/>
    <property type="project" value="TreeGrafter"/>
</dbReference>
<protein>
    <recommendedName>
        <fullName evidence="8">Regulator of volume decrease after cellular swelling-domain-containing protein</fullName>
    </recommendedName>
</protein>
<dbReference type="Proteomes" id="UP000054771">
    <property type="component" value="Unassembled WGS sequence"/>
</dbReference>
<dbReference type="STRING" id="454130.A0A0U5FY66"/>
<name>A0A0U5FY66_ASPCI</name>
<accession>A0A0U5FY66</accession>
<keyword evidence="4" id="KW-0539">Nucleus</keyword>
<dbReference type="GO" id="GO:0034715">
    <property type="term" value="C:pICln-Sm protein complex"/>
    <property type="evidence" value="ECO:0007669"/>
    <property type="project" value="TreeGrafter"/>
</dbReference>
<evidence type="ECO:0008006" key="8">
    <source>
        <dbReference type="Google" id="ProtNLM"/>
    </source>
</evidence>
<dbReference type="AlphaFoldDB" id="A0A0U5FY66"/>
<sequence length="317" mass="33206">MEPLTSAPDTSSFTPLSVHQSRTPESFHSGPAILHYHASRCSLVALERDVLATPALNALCETGAGAGTAANGTHLESSDADADEKEILIEGVDVWVTSDKFLLYNSSISSGLSIPYPSISLHAIQRLKLPSQQAGSEHSSEVQGLYMHITKPPSASYPQVSDEEESLEVTLVPPTQPTAPSTEPQGESAPEPEAETETEIQKLYAAVSACSNLHPDPAEEEDEEGGAFASGLVFPGSAEDGGLPPPVDGSSGWITADNMHEFFDEEGNWIGGGDAPTLPGLGPGAGTVRGREEGADEGEGDGEGADDGDETKWRRTD</sequence>